<feature type="transmembrane region" description="Helical" evidence="6">
    <location>
        <begin position="430"/>
        <end position="456"/>
    </location>
</feature>
<feature type="transmembrane region" description="Helical" evidence="6">
    <location>
        <begin position="263"/>
        <end position="284"/>
    </location>
</feature>
<dbReference type="InterPro" id="IPR038766">
    <property type="entry name" value="Membrane_comp_ABC_pdt"/>
</dbReference>
<dbReference type="RefSeq" id="WP_313834033.1">
    <property type="nucleotide sequence ID" value="NZ_JAQOUE010000001.1"/>
</dbReference>
<feature type="transmembrane region" description="Helical" evidence="6">
    <location>
        <begin position="779"/>
        <end position="805"/>
    </location>
</feature>
<dbReference type="PANTHER" id="PTHR30287:SF2">
    <property type="entry name" value="BLL1001 PROTEIN"/>
    <property type="match status" value="1"/>
</dbReference>
<evidence type="ECO:0000256" key="6">
    <source>
        <dbReference type="SAM" id="Phobius"/>
    </source>
</evidence>
<comment type="subcellular location">
    <subcellularLocation>
        <location evidence="1">Cell membrane</location>
        <topology evidence="1">Multi-pass membrane protein</topology>
    </subcellularLocation>
</comment>
<feature type="domain" description="ABC3 transporter permease C-terminal" evidence="7">
    <location>
        <begin position="263"/>
        <end position="387"/>
    </location>
</feature>
<evidence type="ECO:0000313" key="9">
    <source>
        <dbReference type="EMBL" id="MDT7043466.1"/>
    </source>
</evidence>
<organism evidence="9 10">
    <name type="scientific">Candidatus Nitronereus thalassa</name>
    <dbReference type="NCBI Taxonomy" id="3020898"/>
    <lineage>
        <taxon>Bacteria</taxon>
        <taxon>Pseudomonadati</taxon>
        <taxon>Nitrospirota</taxon>
        <taxon>Nitrospiria</taxon>
        <taxon>Nitrospirales</taxon>
        <taxon>Nitrospiraceae</taxon>
        <taxon>Candidatus Nitronereus</taxon>
    </lineage>
</organism>
<keyword evidence="2" id="KW-1003">Cell membrane</keyword>
<feature type="transmembrane region" description="Helical" evidence="6">
    <location>
        <begin position="21"/>
        <end position="40"/>
    </location>
</feature>
<feature type="transmembrane region" description="Helical" evidence="6">
    <location>
        <begin position="305"/>
        <end position="335"/>
    </location>
</feature>
<dbReference type="InterPro" id="IPR003838">
    <property type="entry name" value="ABC3_permease_C"/>
</dbReference>
<reference evidence="9 10" key="1">
    <citation type="journal article" date="2023" name="ISME J.">
        <title>Cultivation and genomic characterization of novel and ubiquitous marine nitrite-oxidizing bacteria from the Nitrospirales.</title>
        <authorList>
            <person name="Mueller A.J."/>
            <person name="Daebeler A."/>
            <person name="Herbold C.W."/>
            <person name="Kirkegaard R.H."/>
            <person name="Daims H."/>
        </authorList>
    </citation>
    <scope>NUCLEOTIDE SEQUENCE [LARGE SCALE GENOMIC DNA]</scope>
    <source>
        <strain evidence="9 10">EB</strain>
    </source>
</reference>
<dbReference type="Pfam" id="PF12704">
    <property type="entry name" value="MacB_PCD"/>
    <property type="match status" value="2"/>
</dbReference>
<evidence type="ECO:0000256" key="4">
    <source>
        <dbReference type="ARBA" id="ARBA00022989"/>
    </source>
</evidence>
<proteinExistence type="predicted"/>
<feature type="domain" description="MacB-like periplasmic core" evidence="8">
    <location>
        <begin position="20"/>
        <end position="229"/>
    </location>
</feature>
<evidence type="ECO:0000259" key="7">
    <source>
        <dbReference type="Pfam" id="PF02687"/>
    </source>
</evidence>
<dbReference type="Proteomes" id="UP001250932">
    <property type="component" value="Unassembled WGS sequence"/>
</dbReference>
<keyword evidence="4 6" id="KW-1133">Transmembrane helix</keyword>
<protein>
    <submittedName>
        <fullName evidence="9">FtsX-like permease family protein</fullName>
    </submittedName>
</protein>
<feature type="domain" description="ABC3 transporter permease C-terminal" evidence="7">
    <location>
        <begin position="733"/>
        <end position="843"/>
    </location>
</feature>
<dbReference type="Pfam" id="PF02687">
    <property type="entry name" value="FtsX"/>
    <property type="match status" value="2"/>
</dbReference>
<evidence type="ECO:0000256" key="2">
    <source>
        <dbReference type="ARBA" id="ARBA00022475"/>
    </source>
</evidence>
<accession>A0ABU3KAL8</accession>
<comment type="caution">
    <text evidence="9">The sequence shown here is derived from an EMBL/GenBank/DDBJ whole genome shotgun (WGS) entry which is preliminary data.</text>
</comment>
<feature type="transmembrane region" description="Helical" evidence="6">
    <location>
        <begin position="733"/>
        <end position="752"/>
    </location>
</feature>
<evidence type="ECO:0000259" key="8">
    <source>
        <dbReference type="Pfam" id="PF12704"/>
    </source>
</evidence>
<evidence type="ECO:0000256" key="1">
    <source>
        <dbReference type="ARBA" id="ARBA00004651"/>
    </source>
</evidence>
<evidence type="ECO:0000256" key="5">
    <source>
        <dbReference type="ARBA" id="ARBA00023136"/>
    </source>
</evidence>
<evidence type="ECO:0000256" key="3">
    <source>
        <dbReference type="ARBA" id="ARBA00022692"/>
    </source>
</evidence>
<feature type="transmembrane region" description="Helical" evidence="6">
    <location>
        <begin position="404"/>
        <end position="424"/>
    </location>
</feature>
<dbReference type="InterPro" id="IPR025857">
    <property type="entry name" value="MacB_PCD"/>
</dbReference>
<dbReference type="EMBL" id="JAQOUE010000001">
    <property type="protein sequence ID" value="MDT7043466.1"/>
    <property type="molecule type" value="Genomic_DNA"/>
</dbReference>
<name>A0ABU3KAL8_9BACT</name>
<feature type="transmembrane region" description="Helical" evidence="6">
    <location>
        <begin position="355"/>
        <end position="376"/>
    </location>
</feature>
<evidence type="ECO:0000313" key="10">
    <source>
        <dbReference type="Proteomes" id="UP001250932"/>
    </source>
</evidence>
<keyword evidence="10" id="KW-1185">Reference proteome</keyword>
<sequence length="857" mass="92495">MFYSILTLAIHHLWSRPLRTGLTVFGVGIGVSAAIAMSVANEEVFRSFETTVTSVVGTATIHITATEGLLDELVVIPVRKHQAVESASPVINLSAKVLLSENNPQSFRIQAVDVLEWLSADTLEFSSTDAEDSSLDYLLNPDVLFLHQDTAERLNLNVGDSLNLEVGSRRYEVTLGGVFVATNPGQTWDSFAIMDIAAAQMLFDLVGFVDRYDLKTQHHAPVQEIIQDLQRTLGPTISVGRPAQRNQQVERMLRSFQLNLTTLSMVGLFVGVFLVYNAVGFSVVQYRREIGILRALGMYRRQIAWLFLGEAAVVGLLGGAGGTALGVVFAKLLVVLESETVSELYTSVPVGAVEMTPALMAGGCVLGLGLAILGALGPCWEASHTEPARALAPGQYEDTRQNRYGLFTSLAVALFLVAFGLSMLPPVDGIPVYGYAAAFCLLLACTCLAPLCIQALRGIMSLPFKSALGLSAHLAADQIIRTPGRNSMTLSALMVGIAIMVGVGVMVQSFRTTVETWIDQTMMADLLITPQLDVLEASQAGKEAHFPEEILKAASALPGVVAVDPYRQVRIQVGETTVILVARDFRVHADRSQYLFVGGDSDTRLQEALKQNGVIVSEVLARRLNVEVGESLQLPTSQGSHGFPVVGIFYDYATDGGKVVMDRALYEEHWGDASASVLAIYKDPQTTSNELRTQLNSALTPLMPITIIGNQELREEILEIFDRTFRVTHGLELIAVLVGLLGIANTLLTAIVERQREFATFRALGAGVRQIQGMVFWESLILGAIGAILGLLAGLLLAALLIFVINKQSFGWTIQFVVSPSILLGAVTVAALAAIAAAYLPARWVTKGVIAEGLRYE</sequence>
<keyword evidence="5 6" id="KW-0472">Membrane</keyword>
<feature type="domain" description="MacB-like periplasmic core" evidence="8">
    <location>
        <begin position="488"/>
        <end position="686"/>
    </location>
</feature>
<keyword evidence="3 6" id="KW-0812">Transmembrane</keyword>
<feature type="transmembrane region" description="Helical" evidence="6">
    <location>
        <begin position="817"/>
        <end position="840"/>
    </location>
</feature>
<gene>
    <name evidence="9" type="ORF">PPG34_14000</name>
</gene>
<dbReference type="PANTHER" id="PTHR30287">
    <property type="entry name" value="MEMBRANE COMPONENT OF PREDICTED ABC SUPERFAMILY METABOLITE UPTAKE TRANSPORTER"/>
    <property type="match status" value="1"/>
</dbReference>
<feature type="transmembrane region" description="Helical" evidence="6">
    <location>
        <begin position="490"/>
        <end position="510"/>
    </location>
</feature>